<dbReference type="Proteomes" id="UP000885779">
    <property type="component" value="Unassembled WGS sequence"/>
</dbReference>
<evidence type="ECO:0000259" key="1">
    <source>
        <dbReference type="Pfam" id="PF18962"/>
    </source>
</evidence>
<dbReference type="NCBIfam" id="TIGR04183">
    <property type="entry name" value="Por_Secre_tail"/>
    <property type="match status" value="1"/>
</dbReference>
<sequence>MLIKKFFHLFLPLLMLFFITGYVFATQRVRPPKDVTVTESPQGPKISWDYSQPDTIFSFNDGFPGGIWQLTEKAGLGVIFDLSDYPDATLEEIDFVHYAKQSLYGPYYFRVHVYDMDSLKEVATIDSLVAGDAYEMPRYETYVSLGSLPYIPHVGIFIQGLSTVDTVDYYYPSVMTDTSPYVPGVSYMCINFDDPFNSSDPNYLNIYELNVVESQATNVLIDLWINFGANKKVRVSNNSFFAPKPGAPYNLPQSSFQLFKSPSKTVQNTIAQKGFYIFKGINGDSLEKIDEVPFDVWEYIDSESTMGDSVIYGVNAFSDTLLSEIMAVPYNNTVISIAAARQDTNWDFVPDRLSDTVEVRGMINSVNFGIGTHYFLQDYSGGIYLNSDDFAVDLKIKDSIYVKGVIQQIDGLTAIVPLSMESIVVLDSVHQIPVLTLDDVEHPENAEGMLLSIKNLHLLNPDDWPDLGNSGTVSATNDADTFDIYISPFSELDGWSAPNDFNLVAVIDQYTQKSPPDDGYRLRPSLKSDFTPIAGLEDGTDGIPLSFSLDQNFPNPFNPVTFITYHLPKTSKVQVEVYNLLGQKIETLVHTLQPAGTYTVQFNGAGRASGIYLYKISAGSFSAVRKMILLK</sequence>
<evidence type="ECO:0000313" key="2">
    <source>
        <dbReference type="EMBL" id="HGY57088.1"/>
    </source>
</evidence>
<dbReference type="Pfam" id="PF18962">
    <property type="entry name" value="Por_Secre_tail"/>
    <property type="match status" value="1"/>
</dbReference>
<feature type="domain" description="Secretion system C-terminal sorting" evidence="1">
    <location>
        <begin position="553"/>
        <end position="628"/>
    </location>
</feature>
<protein>
    <submittedName>
        <fullName evidence="2">T9SS type A sorting domain-containing protein</fullName>
    </submittedName>
</protein>
<gene>
    <name evidence="2" type="ORF">ENK44_15370</name>
</gene>
<comment type="caution">
    <text evidence="2">The sequence shown here is derived from an EMBL/GenBank/DDBJ whole genome shotgun (WGS) entry which is preliminary data.</text>
</comment>
<proteinExistence type="predicted"/>
<dbReference type="AlphaFoldDB" id="A0A7V4U3N9"/>
<dbReference type="InterPro" id="IPR026444">
    <property type="entry name" value="Secre_tail"/>
</dbReference>
<accession>A0A7V4U3N9</accession>
<name>A0A7V4U3N9_CALAY</name>
<dbReference type="Gene3D" id="2.60.40.4070">
    <property type="match status" value="1"/>
</dbReference>
<dbReference type="EMBL" id="DRQG01000143">
    <property type="protein sequence ID" value="HGY57088.1"/>
    <property type="molecule type" value="Genomic_DNA"/>
</dbReference>
<reference evidence="2" key="1">
    <citation type="journal article" date="2020" name="mSystems">
        <title>Genome- and Community-Level Interaction Insights into Carbon Utilization and Element Cycling Functions of Hydrothermarchaeota in Hydrothermal Sediment.</title>
        <authorList>
            <person name="Zhou Z."/>
            <person name="Liu Y."/>
            <person name="Xu W."/>
            <person name="Pan J."/>
            <person name="Luo Z.H."/>
            <person name="Li M."/>
        </authorList>
    </citation>
    <scope>NUCLEOTIDE SEQUENCE [LARGE SCALE GENOMIC DNA]</scope>
    <source>
        <strain evidence="2">HyVt-577</strain>
    </source>
</reference>
<organism evidence="2">
    <name type="scientific">Caldithrix abyssi</name>
    <dbReference type="NCBI Taxonomy" id="187145"/>
    <lineage>
        <taxon>Bacteria</taxon>
        <taxon>Pseudomonadati</taxon>
        <taxon>Calditrichota</taxon>
        <taxon>Calditrichia</taxon>
        <taxon>Calditrichales</taxon>
        <taxon>Calditrichaceae</taxon>
        <taxon>Caldithrix</taxon>
    </lineage>
</organism>